<dbReference type="Gene3D" id="3.40.1690.10">
    <property type="entry name" value="secretion proteins EscU"/>
    <property type="match status" value="1"/>
</dbReference>
<dbReference type="Proteomes" id="UP001157138">
    <property type="component" value="Unassembled WGS sequence"/>
</dbReference>
<organism evidence="10 11">
    <name type="scientific">Vibrio zhanjiangensis</name>
    <dbReference type="NCBI Taxonomy" id="1046128"/>
    <lineage>
        <taxon>Bacteria</taxon>
        <taxon>Pseudomonadati</taxon>
        <taxon>Pseudomonadota</taxon>
        <taxon>Gammaproteobacteria</taxon>
        <taxon>Vibrionales</taxon>
        <taxon>Vibrionaceae</taxon>
        <taxon>Vibrio</taxon>
    </lineage>
</organism>
<evidence type="ECO:0000256" key="6">
    <source>
        <dbReference type="ARBA" id="ARBA00023026"/>
    </source>
</evidence>
<protein>
    <submittedName>
        <fullName evidence="10">EscU/YscU/HrcU family type III secretion system export apparatus switch protein</fullName>
    </submittedName>
</protein>
<dbReference type="InterPro" id="IPR006135">
    <property type="entry name" value="T3SS_substrate_exporter"/>
</dbReference>
<comment type="subcellular location">
    <subcellularLocation>
        <location evidence="1">Cell membrane</location>
        <topology evidence="1">Multi-pass membrane protein</topology>
    </subcellularLocation>
</comment>
<feature type="transmembrane region" description="Helical" evidence="9">
    <location>
        <begin position="178"/>
        <end position="204"/>
    </location>
</feature>
<dbReference type="PRINTS" id="PR00950">
    <property type="entry name" value="TYPE3IMSPROT"/>
</dbReference>
<feature type="transmembrane region" description="Helical" evidence="9">
    <location>
        <begin position="136"/>
        <end position="158"/>
    </location>
</feature>
<keyword evidence="6" id="KW-0843">Virulence</keyword>
<dbReference type="PANTHER" id="PTHR30531:SF14">
    <property type="entry name" value="SURFACE PRESENTATION OF ANTIGENS PROTEIN SPAS"/>
    <property type="match status" value="1"/>
</dbReference>
<keyword evidence="3" id="KW-1003">Cell membrane</keyword>
<evidence type="ECO:0000256" key="8">
    <source>
        <dbReference type="SAM" id="MobiDB-lite"/>
    </source>
</evidence>
<evidence type="ECO:0000256" key="3">
    <source>
        <dbReference type="ARBA" id="ARBA00022475"/>
    </source>
</evidence>
<accession>A0ABQ6EXA2</accession>
<comment type="similarity">
    <text evidence="2">Belongs to the type III secretion exporter family.</text>
</comment>
<keyword evidence="4 9" id="KW-0812">Transmembrane</keyword>
<comment type="caution">
    <text evidence="10">The sequence shown here is derived from an EMBL/GenBank/DDBJ whole genome shotgun (WGS) entry which is preliminary data.</text>
</comment>
<evidence type="ECO:0000256" key="2">
    <source>
        <dbReference type="ARBA" id="ARBA00010690"/>
    </source>
</evidence>
<gene>
    <name evidence="10" type="primary">yscU</name>
    <name evidence="10" type="ORF">GCM10007938_15900</name>
</gene>
<feature type="compositionally biased region" description="Basic and acidic residues" evidence="8">
    <location>
        <begin position="1"/>
        <end position="13"/>
    </location>
</feature>
<evidence type="ECO:0000313" key="11">
    <source>
        <dbReference type="Proteomes" id="UP001157138"/>
    </source>
</evidence>
<dbReference type="NCBIfam" id="TIGR01404">
    <property type="entry name" value="FlhB_rel_III"/>
    <property type="match status" value="1"/>
</dbReference>
<feature type="region of interest" description="Disordered" evidence="8">
    <location>
        <begin position="1"/>
        <end position="21"/>
    </location>
</feature>
<dbReference type="PANTHER" id="PTHR30531">
    <property type="entry name" value="FLAGELLAR BIOSYNTHETIC PROTEIN FLHB"/>
    <property type="match status" value="1"/>
</dbReference>
<dbReference type="InterPro" id="IPR029025">
    <property type="entry name" value="T3SS_substrate_exporter_C"/>
</dbReference>
<reference evidence="11" key="1">
    <citation type="journal article" date="2019" name="Int. J. Syst. Evol. Microbiol.">
        <title>The Global Catalogue of Microorganisms (GCM) 10K type strain sequencing project: providing services to taxonomists for standard genome sequencing and annotation.</title>
        <authorList>
            <consortium name="The Broad Institute Genomics Platform"/>
            <consortium name="The Broad Institute Genome Sequencing Center for Infectious Disease"/>
            <person name="Wu L."/>
            <person name="Ma J."/>
        </authorList>
    </citation>
    <scope>NUCLEOTIDE SEQUENCE [LARGE SCALE GENOMIC DNA]</scope>
    <source>
        <strain evidence="11">NBRC 108723</strain>
    </source>
</reference>
<evidence type="ECO:0000256" key="5">
    <source>
        <dbReference type="ARBA" id="ARBA00022989"/>
    </source>
</evidence>
<dbReference type="SUPFAM" id="SSF160544">
    <property type="entry name" value="EscU C-terminal domain-like"/>
    <property type="match status" value="1"/>
</dbReference>
<evidence type="ECO:0000256" key="9">
    <source>
        <dbReference type="SAM" id="Phobius"/>
    </source>
</evidence>
<proteinExistence type="inferred from homology"/>
<keyword evidence="5 9" id="KW-1133">Transmembrane helix</keyword>
<feature type="transmembrane region" description="Helical" evidence="9">
    <location>
        <begin position="85"/>
        <end position="110"/>
    </location>
</feature>
<evidence type="ECO:0000256" key="7">
    <source>
        <dbReference type="ARBA" id="ARBA00023136"/>
    </source>
</evidence>
<evidence type="ECO:0000256" key="4">
    <source>
        <dbReference type="ARBA" id="ARBA00022692"/>
    </source>
</evidence>
<evidence type="ECO:0000256" key="1">
    <source>
        <dbReference type="ARBA" id="ARBA00004651"/>
    </source>
</evidence>
<dbReference type="Pfam" id="PF01312">
    <property type="entry name" value="Bac_export_2"/>
    <property type="match status" value="1"/>
</dbReference>
<sequence>MEEKTEKPTPKKIKDARKKGQVAKSKEIPSLALMLTTLIWLLLDSGRISVKLEELFSVTGFLESESFSKAAEGAINHSFGIVMEILLPFLLLVVVVGIFSNIGQFGPLFAPESMKLDIKKIDPISGAKKIFGKKNFIEFLLSLIKVIIFSITVAFVIYTEIPNILQLPYASANSILPVAAQLFISLFVIVTAPLFVIAILDLLFQRHNHEKELKMSKDEVKREYKQSEGNPEIKQKRKEFHNEIQSGGMKKQLKKTSVVIANPTHITVGLFYDKTEAPIPVVSLKYTGKQALRLKKLAQKNNIPIIENIPLARGLYADADLYESIPRVHFEAVSDVIKWVNSLNHHDN</sequence>
<keyword evidence="7 9" id="KW-0472">Membrane</keyword>
<dbReference type="InterPro" id="IPR006307">
    <property type="entry name" value="BsaZ-like"/>
</dbReference>
<feature type="transmembrane region" description="Helical" evidence="9">
    <location>
        <begin position="27"/>
        <end position="43"/>
    </location>
</feature>
<dbReference type="RefSeq" id="WP_284191714.1">
    <property type="nucleotide sequence ID" value="NZ_BSPW01000027.1"/>
</dbReference>
<keyword evidence="11" id="KW-1185">Reference proteome</keyword>
<dbReference type="EMBL" id="BSPW01000027">
    <property type="protein sequence ID" value="GLT17812.1"/>
    <property type="molecule type" value="Genomic_DNA"/>
</dbReference>
<name>A0ABQ6EXA2_9VIBR</name>
<evidence type="ECO:0000313" key="10">
    <source>
        <dbReference type="EMBL" id="GLT17812.1"/>
    </source>
</evidence>